<keyword evidence="1" id="KW-0812">Transmembrane</keyword>
<feature type="transmembrane region" description="Helical" evidence="1">
    <location>
        <begin position="182"/>
        <end position="202"/>
    </location>
</feature>
<organism evidence="3 4">
    <name type="scientific">Cyanobacterium stanieri LEGE 03274</name>
    <dbReference type="NCBI Taxonomy" id="1828756"/>
    <lineage>
        <taxon>Bacteria</taxon>
        <taxon>Bacillati</taxon>
        <taxon>Cyanobacteriota</taxon>
        <taxon>Cyanophyceae</taxon>
        <taxon>Oscillatoriophycideae</taxon>
        <taxon>Chroococcales</taxon>
        <taxon>Geminocystaceae</taxon>
        <taxon>Cyanobacterium</taxon>
    </lineage>
</organism>
<evidence type="ECO:0000313" key="3">
    <source>
        <dbReference type="EMBL" id="MBE9221501.1"/>
    </source>
</evidence>
<reference evidence="3 4" key="1">
    <citation type="submission" date="2020-10" db="EMBL/GenBank/DDBJ databases">
        <authorList>
            <person name="Castelo-Branco R."/>
            <person name="Eusebio N."/>
            <person name="Adriana R."/>
            <person name="Vieira A."/>
            <person name="Brugerolle De Fraissinette N."/>
            <person name="Rezende De Castro R."/>
            <person name="Schneider M.P."/>
            <person name="Vasconcelos V."/>
            <person name="Leao P.N."/>
        </authorList>
    </citation>
    <scope>NUCLEOTIDE SEQUENCE [LARGE SCALE GENOMIC DNA]</scope>
    <source>
        <strain evidence="3 4">LEGE 03274</strain>
    </source>
</reference>
<evidence type="ECO:0000259" key="2">
    <source>
        <dbReference type="Pfam" id="PF02517"/>
    </source>
</evidence>
<name>A0ABR9V0T8_9CHRO</name>
<feature type="transmembrane region" description="Helical" evidence="1">
    <location>
        <begin position="86"/>
        <end position="111"/>
    </location>
</feature>
<protein>
    <submittedName>
        <fullName evidence="3">CPBP family intramembrane metalloprotease</fullName>
    </submittedName>
</protein>
<dbReference type="EMBL" id="JADEWC010000003">
    <property type="protein sequence ID" value="MBE9221501.1"/>
    <property type="molecule type" value="Genomic_DNA"/>
</dbReference>
<keyword evidence="1" id="KW-0472">Membrane</keyword>
<comment type="caution">
    <text evidence="3">The sequence shown here is derived from an EMBL/GenBank/DDBJ whole genome shotgun (WGS) entry which is preliminary data.</text>
</comment>
<feature type="transmembrane region" description="Helical" evidence="1">
    <location>
        <begin position="209"/>
        <end position="227"/>
    </location>
</feature>
<gene>
    <name evidence="3" type="ORF">IQ215_02210</name>
</gene>
<dbReference type="PANTHER" id="PTHR39430:SF1">
    <property type="entry name" value="PROTEASE"/>
    <property type="match status" value="1"/>
</dbReference>
<sequence>MLLNKIHSYPIIPRVGVFILTLSFIWLPLAAPVYLTLQNTDENLTTIITMAMLFVAFLILVKLWGKYIYKNNNIFRSYGLVNSRKNVLHLFSGLLISFTITWSLFGLQALFGWVTFSAPKINIIYLVIEGFISAILISFAEELFFRGWLLSELEKDFSPATTTALNGFIFALLHFIKPLDEVIRTIITFPALFVLGFSLVWAKRKHKNLLGICIGFHGGFVWGYYVLNVGEMLTYTDVVPPWITGINQNPIAGLMGLGFLIIFALFNLPKQKQKTTVDN</sequence>
<keyword evidence="1" id="KW-1133">Transmembrane helix</keyword>
<keyword evidence="3" id="KW-0378">Hydrolase</keyword>
<evidence type="ECO:0000256" key="1">
    <source>
        <dbReference type="SAM" id="Phobius"/>
    </source>
</evidence>
<proteinExistence type="predicted"/>
<keyword evidence="3" id="KW-0482">Metalloprotease</keyword>
<dbReference type="PANTHER" id="PTHR39430">
    <property type="entry name" value="MEMBRANE-ASSOCIATED PROTEASE-RELATED"/>
    <property type="match status" value="1"/>
</dbReference>
<keyword evidence="4" id="KW-1185">Reference proteome</keyword>
<evidence type="ECO:0000313" key="4">
    <source>
        <dbReference type="Proteomes" id="UP000654604"/>
    </source>
</evidence>
<feature type="domain" description="CAAX prenyl protease 2/Lysostaphin resistance protein A-like" evidence="2">
    <location>
        <begin position="127"/>
        <end position="220"/>
    </location>
</feature>
<dbReference type="InterPro" id="IPR003675">
    <property type="entry name" value="Rce1/LyrA-like_dom"/>
</dbReference>
<dbReference type="Proteomes" id="UP000654604">
    <property type="component" value="Unassembled WGS sequence"/>
</dbReference>
<dbReference type="GO" id="GO:0008237">
    <property type="term" value="F:metallopeptidase activity"/>
    <property type="evidence" value="ECO:0007669"/>
    <property type="project" value="UniProtKB-KW"/>
</dbReference>
<dbReference type="Pfam" id="PF02517">
    <property type="entry name" value="Rce1-like"/>
    <property type="match status" value="1"/>
</dbReference>
<feature type="transmembrane region" description="Helical" evidence="1">
    <location>
        <begin position="123"/>
        <end position="145"/>
    </location>
</feature>
<feature type="transmembrane region" description="Helical" evidence="1">
    <location>
        <begin position="47"/>
        <end position="65"/>
    </location>
</feature>
<accession>A0ABR9V0T8</accession>
<feature type="transmembrane region" description="Helical" evidence="1">
    <location>
        <begin position="247"/>
        <end position="266"/>
    </location>
</feature>
<feature type="transmembrane region" description="Helical" evidence="1">
    <location>
        <begin position="157"/>
        <end position="176"/>
    </location>
</feature>
<feature type="transmembrane region" description="Helical" evidence="1">
    <location>
        <begin position="12"/>
        <end position="35"/>
    </location>
</feature>
<keyword evidence="3" id="KW-0645">Protease</keyword>